<keyword evidence="1 4" id="KW-0489">Methyltransferase</keyword>
<dbReference type="InterPro" id="IPR029026">
    <property type="entry name" value="tRNA_m1G_MTases_N"/>
</dbReference>
<name>A0A7W8YA86_9MICC</name>
<dbReference type="Pfam" id="PF00588">
    <property type="entry name" value="SpoU_methylase"/>
    <property type="match status" value="1"/>
</dbReference>
<dbReference type="InterPro" id="IPR001537">
    <property type="entry name" value="SpoU_MeTrfase"/>
</dbReference>
<dbReference type="GO" id="GO:0006396">
    <property type="term" value="P:RNA processing"/>
    <property type="evidence" value="ECO:0007669"/>
    <property type="project" value="InterPro"/>
</dbReference>
<keyword evidence="2" id="KW-0808">Transferase</keyword>
<dbReference type="Proteomes" id="UP000523863">
    <property type="component" value="Unassembled WGS sequence"/>
</dbReference>
<dbReference type="GO" id="GO:0008173">
    <property type="term" value="F:RNA methyltransferase activity"/>
    <property type="evidence" value="ECO:0007669"/>
    <property type="project" value="InterPro"/>
</dbReference>
<dbReference type="Gene3D" id="3.40.1280.10">
    <property type="match status" value="1"/>
</dbReference>
<evidence type="ECO:0000256" key="1">
    <source>
        <dbReference type="ARBA" id="ARBA00022603"/>
    </source>
</evidence>
<dbReference type="GO" id="GO:0003723">
    <property type="term" value="F:RNA binding"/>
    <property type="evidence" value="ECO:0007669"/>
    <property type="project" value="InterPro"/>
</dbReference>
<sequence length="268" mass="29226">MSEPNPTIVQADGEPFMPPNVVRLESAADPRVKDYVALSDAALRQKTDPERGLYIAESTNVVKRAIAAGHTPRSFFLTEKWLPKLRTEIEQFPDVPVLMGSPEILEEIAGFNLHRGALAAMNRPEPLTVQDVLANARRIVLLEDIVEHTNLGSVFRSAAGLGVDGILVSERCADPLYRRSIRVSMGGVFQIPWARTGPWDEALSQLKDAGFVIAAMELTPHSINIDEFDSGVVERLALVLGTEGAGISQRTLDLADVALQIPMRVGVD</sequence>
<comment type="caution">
    <text evidence="4">The sequence shown here is derived from an EMBL/GenBank/DDBJ whole genome shotgun (WGS) entry which is preliminary data.</text>
</comment>
<dbReference type="Gene3D" id="3.30.1330.30">
    <property type="match status" value="1"/>
</dbReference>
<dbReference type="SUPFAM" id="SSF75217">
    <property type="entry name" value="alpha/beta knot"/>
    <property type="match status" value="1"/>
</dbReference>
<dbReference type="SUPFAM" id="SSF55315">
    <property type="entry name" value="L30e-like"/>
    <property type="match status" value="1"/>
</dbReference>
<accession>A0A7W8YA86</accession>
<dbReference type="InterPro" id="IPR051259">
    <property type="entry name" value="rRNA_Methyltransferase"/>
</dbReference>
<dbReference type="PANTHER" id="PTHR43191:SF12">
    <property type="entry name" value="RRNA METHYLASE"/>
    <property type="match status" value="1"/>
</dbReference>
<evidence type="ECO:0000259" key="3">
    <source>
        <dbReference type="Pfam" id="PF00588"/>
    </source>
</evidence>
<organism evidence="4 5">
    <name type="scientific">Neomicrococcus lactis</name>
    <dbReference type="NCBI Taxonomy" id="732241"/>
    <lineage>
        <taxon>Bacteria</taxon>
        <taxon>Bacillati</taxon>
        <taxon>Actinomycetota</taxon>
        <taxon>Actinomycetes</taxon>
        <taxon>Micrococcales</taxon>
        <taxon>Micrococcaceae</taxon>
        <taxon>Neomicrococcus</taxon>
    </lineage>
</organism>
<dbReference type="GO" id="GO:0032259">
    <property type="term" value="P:methylation"/>
    <property type="evidence" value="ECO:0007669"/>
    <property type="project" value="UniProtKB-KW"/>
</dbReference>
<evidence type="ECO:0000313" key="5">
    <source>
        <dbReference type="Proteomes" id="UP000523863"/>
    </source>
</evidence>
<dbReference type="PANTHER" id="PTHR43191">
    <property type="entry name" value="RRNA METHYLTRANSFERASE 3"/>
    <property type="match status" value="1"/>
</dbReference>
<keyword evidence="5" id="KW-1185">Reference proteome</keyword>
<proteinExistence type="predicted"/>
<protein>
    <submittedName>
        <fullName evidence="4">tRNA G18 (Ribose-2'-O)-methylase SpoU</fullName>
    </submittedName>
</protein>
<gene>
    <name evidence="4" type="ORF">BKA12_000903</name>
</gene>
<dbReference type="EMBL" id="JACHBL010000001">
    <property type="protein sequence ID" value="MBB5597823.1"/>
    <property type="molecule type" value="Genomic_DNA"/>
</dbReference>
<dbReference type="AlphaFoldDB" id="A0A7W8YA86"/>
<dbReference type="InterPro" id="IPR029064">
    <property type="entry name" value="Ribosomal_eL30-like_sf"/>
</dbReference>
<dbReference type="InterPro" id="IPR029028">
    <property type="entry name" value="Alpha/beta_knot_MTases"/>
</dbReference>
<evidence type="ECO:0000313" key="4">
    <source>
        <dbReference type="EMBL" id="MBB5597823.1"/>
    </source>
</evidence>
<reference evidence="4 5" key="1">
    <citation type="submission" date="2020-08" db="EMBL/GenBank/DDBJ databases">
        <title>Sequencing the genomes of 1000 actinobacteria strains.</title>
        <authorList>
            <person name="Klenk H.-P."/>
        </authorList>
    </citation>
    <scope>NUCLEOTIDE SEQUENCE [LARGE SCALE GENOMIC DNA]</scope>
    <source>
        <strain evidence="4 5">DSM 23694</strain>
    </source>
</reference>
<dbReference type="CDD" id="cd18095">
    <property type="entry name" value="SpoU-like_rRNA-MTase"/>
    <property type="match status" value="1"/>
</dbReference>
<evidence type="ECO:0000256" key="2">
    <source>
        <dbReference type="ARBA" id="ARBA00022679"/>
    </source>
</evidence>
<feature type="domain" description="tRNA/rRNA methyltransferase SpoU type" evidence="3">
    <location>
        <begin position="139"/>
        <end position="265"/>
    </location>
</feature>